<dbReference type="VEuPathDB" id="FungiDB:ACJ73_06717"/>
<proteinExistence type="predicted"/>
<evidence type="ECO:0000313" key="3">
    <source>
        <dbReference type="Proteomes" id="UP000242791"/>
    </source>
</evidence>
<reference evidence="2 3" key="1">
    <citation type="submission" date="2015-08" db="EMBL/GenBank/DDBJ databases">
        <title>Emmonsia species relationships and genome sequence.</title>
        <authorList>
            <person name="Cuomo C.A."/>
            <person name="Schwartz I.S."/>
            <person name="Kenyon C."/>
            <person name="De Hoog G.S."/>
            <person name="Govender N.P."/>
            <person name="Botha A."/>
            <person name="Moreno L."/>
            <person name="De Vries M."/>
            <person name="Munoz J.F."/>
            <person name="Stielow J.B."/>
        </authorList>
    </citation>
    <scope>NUCLEOTIDE SEQUENCE [LARGE SCALE GENOMIC DNA]</scope>
    <source>
        <strain evidence="2 3">EI222</strain>
    </source>
</reference>
<evidence type="ECO:0000256" key="1">
    <source>
        <dbReference type="SAM" id="MobiDB-lite"/>
    </source>
</evidence>
<comment type="caution">
    <text evidence="2">The sequence shown here is derived from an EMBL/GenBank/DDBJ whole genome shotgun (WGS) entry which is preliminary data.</text>
</comment>
<dbReference type="Proteomes" id="UP000242791">
    <property type="component" value="Unassembled WGS sequence"/>
</dbReference>
<feature type="region of interest" description="Disordered" evidence="1">
    <location>
        <begin position="473"/>
        <end position="509"/>
    </location>
</feature>
<gene>
    <name evidence="2" type="ORF">ACJ73_06717</name>
</gene>
<keyword evidence="3" id="KW-1185">Reference proteome</keyword>
<dbReference type="STRING" id="1658174.A0A1J9Q016"/>
<organism evidence="2 3">
    <name type="scientific">Blastomyces percursus</name>
    <dbReference type="NCBI Taxonomy" id="1658174"/>
    <lineage>
        <taxon>Eukaryota</taxon>
        <taxon>Fungi</taxon>
        <taxon>Dikarya</taxon>
        <taxon>Ascomycota</taxon>
        <taxon>Pezizomycotina</taxon>
        <taxon>Eurotiomycetes</taxon>
        <taxon>Eurotiomycetidae</taxon>
        <taxon>Onygenales</taxon>
        <taxon>Ajellomycetaceae</taxon>
        <taxon>Blastomyces</taxon>
    </lineage>
</organism>
<sequence length="551" mass="62178">MSTPSSMETLLSEVERPSQFNIESFMRENEDLWETQHPVLPELDEDELAERVESQLFIQDDELLDEDEVGYEDPVLYNPAISNKDSDAGLDAGTSILPNHPKEECSEISSEIPKLDGHSVDMNNKELQTATPLDATAQRAKRYFSIGHAQFNAAVSTGLSIKDVERERFKLAEQFNTFIRIWRSVVTAPTTDEFNRQRNELHKQPKKLVDYCEKTWLIPHKRRIIRCYTDRIPHFGHRVSPRTEGSHWVLKQYITTSTGDLWVTYHRICQFWANQHSTYKTHLAKVKSSTPTFTRTYLFSQLNGKVSTFALARIYKRVKEAEILKDSACPPACHDYVFMGLPCCHYIRERMDMKAPIELSTIHPHWLYNRDLGCYLQRAERGEAPFPKNIVSEPAIRGAELPPRCSKHSRGRGGVSVHRGSTHTEQVARALNYERQQQNRVLTVAPAATEQHTVYTTPTGLIIGSGSAAPPPSIAPAALGNSHKRSASVTSPRRSPGQHNRTVRKSQYNVSSQAINQAFYGILGGENDAANDLMDIPILGSRDTQEGGVGQ</sequence>
<dbReference type="OrthoDB" id="2422411at2759"/>
<protein>
    <recommendedName>
        <fullName evidence="4">SWIM-type domain-containing protein</fullName>
    </recommendedName>
</protein>
<evidence type="ECO:0000313" key="2">
    <source>
        <dbReference type="EMBL" id="OJD21942.1"/>
    </source>
</evidence>
<feature type="region of interest" description="Disordered" evidence="1">
    <location>
        <begin position="400"/>
        <end position="423"/>
    </location>
</feature>
<name>A0A1J9Q016_9EURO</name>
<dbReference type="EMBL" id="LGTZ01001226">
    <property type="protein sequence ID" value="OJD21942.1"/>
    <property type="molecule type" value="Genomic_DNA"/>
</dbReference>
<evidence type="ECO:0008006" key="4">
    <source>
        <dbReference type="Google" id="ProtNLM"/>
    </source>
</evidence>
<feature type="compositionally biased region" description="Polar residues" evidence="1">
    <location>
        <begin position="487"/>
        <end position="509"/>
    </location>
</feature>
<dbReference type="AlphaFoldDB" id="A0A1J9Q016"/>
<accession>A0A1J9Q016</accession>